<evidence type="ECO:0000313" key="1">
    <source>
        <dbReference type="EMBL" id="GAA4458174.1"/>
    </source>
</evidence>
<dbReference type="Proteomes" id="UP001501175">
    <property type="component" value="Unassembled WGS sequence"/>
</dbReference>
<evidence type="ECO:0000313" key="2">
    <source>
        <dbReference type="Proteomes" id="UP001501175"/>
    </source>
</evidence>
<dbReference type="SUPFAM" id="SSF55729">
    <property type="entry name" value="Acyl-CoA N-acyltransferases (Nat)"/>
    <property type="match status" value="1"/>
</dbReference>
<reference evidence="2" key="1">
    <citation type="journal article" date="2019" name="Int. J. Syst. Evol. Microbiol.">
        <title>The Global Catalogue of Microorganisms (GCM) 10K type strain sequencing project: providing services to taxonomists for standard genome sequencing and annotation.</title>
        <authorList>
            <consortium name="The Broad Institute Genomics Platform"/>
            <consortium name="The Broad Institute Genome Sequencing Center for Infectious Disease"/>
            <person name="Wu L."/>
            <person name="Ma J."/>
        </authorList>
    </citation>
    <scope>NUCLEOTIDE SEQUENCE [LARGE SCALE GENOMIC DNA]</scope>
    <source>
        <strain evidence="2">JCM 17927</strain>
    </source>
</reference>
<dbReference type="InterPro" id="IPR016181">
    <property type="entry name" value="Acyl_CoA_acyltransferase"/>
</dbReference>
<dbReference type="RefSeq" id="WP_345244678.1">
    <property type="nucleotide sequence ID" value="NZ_BAABHD010000030.1"/>
</dbReference>
<accession>A0ABP8N156</accession>
<gene>
    <name evidence="1" type="ORF">GCM10023189_29980</name>
</gene>
<protein>
    <submittedName>
        <fullName evidence="1">Uncharacterized protein</fullName>
    </submittedName>
</protein>
<sequence>MNLSLIAPHAGALPIIAATLTAEQYEQTIADIQRFRGRIYVQDEAIPASALDGSGRHYNKLDYSSYHIVARTHEGAITGVMRVPLYVSGAAVWFMQLYHVLERMEPGPKALYSSAIQQFIDQSATTYPFIVEPGGWAVDRQISEKLTGTTLVAATWAFCQLIGGAVAIATATVKHNSAALLKMMGGINCLEGTSNARFYDPFHRCELEIVYFRSDRVNPRFAAMVEEIKGQWQKREAMAA</sequence>
<keyword evidence="2" id="KW-1185">Reference proteome</keyword>
<proteinExistence type="predicted"/>
<comment type="caution">
    <text evidence="1">The sequence shown here is derived from an EMBL/GenBank/DDBJ whole genome shotgun (WGS) entry which is preliminary data.</text>
</comment>
<name>A0ABP8N156_9BACT</name>
<organism evidence="1 2">
    <name type="scientific">Nibrella saemangeumensis</name>
    <dbReference type="NCBI Taxonomy" id="1084526"/>
    <lineage>
        <taxon>Bacteria</taxon>
        <taxon>Pseudomonadati</taxon>
        <taxon>Bacteroidota</taxon>
        <taxon>Cytophagia</taxon>
        <taxon>Cytophagales</taxon>
        <taxon>Spirosomataceae</taxon>
        <taxon>Nibrella</taxon>
    </lineage>
</organism>
<dbReference type="EMBL" id="BAABHD010000030">
    <property type="protein sequence ID" value="GAA4458174.1"/>
    <property type="molecule type" value="Genomic_DNA"/>
</dbReference>